<dbReference type="InterPro" id="IPR003615">
    <property type="entry name" value="HNH_nuc"/>
</dbReference>
<dbReference type="NCBIfam" id="TIGR04416">
    <property type="entry name" value="group_II_RT_mat"/>
    <property type="match status" value="1"/>
</dbReference>
<evidence type="ECO:0000313" key="3">
    <source>
        <dbReference type="Proteomes" id="UP000531916"/>
    </source>
</evidence>
<dbReference type="SMART" id="SM00507">
    <property type="entry name" value="HNHc"/>
    <property type="match status" value="1"/>
</dbReference>
<keyword evidence="2" id="KW-0808">Transferase</keyword>
<dbReference type="InterPro" id="IPR043502">
    <property type="entry name" value="DNA/RNA_pol_sf"/>
</dbReference>
<dbReference type="GO" id="GO:0003676">
    <property type="term" value="F:nucleic acid binding"/>
    <property type="evidence" value="ECO:0007669"/>
    <property type="project" value="InterPro"/>
</dbReference>
<keyword evidence="2" id="KW-0695">RNA-directed DNA polymerase</keyword>
<dbReference type="SUPFAM" id="SSF56672">
    <property type="entry name" value="DNA/RNA polymerases"/>
    <property type="match status" value="1"/>
</dbReference>
<evidence type="ECO:0000256" key="1">
    <source>
        <dbReference type="ARBA" id="ARBA00034120"/>
    </source>
</evidence>
<dbReference type="AlphaFoldDB" id="A0A828BZS5"/>
<dbReference type="CDD" id="cd00085">
    <property type="entry name" value="HNHc"/>
    <property type="match status" value="1"/>
</dbReference>
<organism evidence="2 3">
    <name type="scientific">Escherichia coli</name>
    <dbReference type="NCBI Taxonomy" id="562"/>
    <lineage>
        <taxon>Bacteria</taxon>
        <taxon>Pseudomonadati</taxon>
        <taxon>Pseudomonadota</taxon>
        <taxon>Gammaproteobacteria</taxon>
        <taxon>Enterobacterales</taxon>
        <taxon>Enterobacteriaceae</taxon>
        <taxon>Escherichia</taxon>
    </lineage>
</organism>
<dbReference type="EMBL" id="AASEPP010000105">
    <property type="protein sequence ID" value="EFC2249502.1"/>
    <property type="molecule type" value="Genomic_DNA"/>
</dbReference>
<dbReference type="GO" id="GO:0004519">
    <property type="term" value="F:endonuclease activity"/>
    <property type="evidence" value="ECO:0007669"/>
    <property type="project" value="InterPro"/>
</dbReference>
<dbReference type="PANTHER" id="PTHR34047:SF8">
    <property type="entry name" value="PROTEIN YKFC"/>
    <property type="match status" value="1"/>
</dbReference>
<dbReference type="Pfam" id="PF01844">
    <property type="entry name" value="HNH"/>
    <property type="match status" value="1"/>
</dbReference>
<dbReference type="PROSITE" id="PS50878">
    <property type="entry name" value="RT_POL"/>
    <property type="match status" value="1"/>
</dbReference>
<dbReference type="InterPro" id="IPR025960">
    <property type="entry name" value="RVT_N"/>
</dbReference>
<dbReference type="InterPro" id="IPR000477">
    <property type="entry name" value="RT_dom"/>
</dbReference>
<name>A0A828BZS5_ECOLX</name>
<dbReference type="InterPro" id="IPR051083">
    <property type="entry name" value="GrpII_Intron_Splice-Mob/Def"/>
</dbReference>
<dbReference type="Gene3D" id="1.10.30.50">
    <property type="match status" value="1"/>
</dbReference>
<sequence length="559" mass="64370">MKITSNNVTAVINGKGWHSINWKKCHQHVKTIQTRIAKAACNQQWRTVGRLQRLLVRSFSARALAVKRVTENSGRKTPGVDGQIWSTPASKWEAIFKLRRKGYKPLPLKRVFIPKSNGKKRPLGIPVMLDRAMQALYLLGLEPVSETNADHNSYGFRPARCTADAIQQVCNMYSSRNASKWVLEGDIKGCFEHISHRWLLENIPMDKQILRNWLKAGIIEKGIFSKTLSGTPQGGIISPVLANMALDGLERLLQNRFGSKRSKIFRKHQVHFVRYADDFIISGKSKELLEENVLPLVKSFLAERGLTLSEEKTVITHITDGFDFLGQHVRRFGRKLIIRPAKKNVKQFLSKIRETIEGNRTVPAWVLISLLNPIITGWANYHQHVASAETFNYVDNQIWRKIWQWCRRRHPGKGRRWIFRKYHTTIKMCHGRFYGVDPEGRKYVLSRASDIHINRYIKIKGAANPYDPEWDTYFERRLDYSWKKSHQGQKRILAIWKRQGSRCPLCEQPINRDTGWNVHHLLKKSLGGSDDVSNLVLLHPNCHRQLHSNDAGLPQGGGL</sequence>
<dbReference type="GO" id="GO:0003964">
    <property type="term" value="F:RNA-directed DNA polymerase activity"/>
    <property type="evidence" value="ECO:0007669"/>
    <property type="project" value="UniProtKB-KW"/>
</dbReference>
<accession>A0A828BZS5</accession>
<gene>
    <name evidence="2" type="primary">ltrA</name>
    <name evidence="2" type="ORF">E5H86_27925</name>
</gene>
<comment type="caution">
    <text evidence="2">The sequence shown here is derived from an EMBL/GenBank/DDBJ whole genome shotgun (WGS) entry which is preliminary data.</text>
</comment>
<dbReference type="InterPro" id="IPR002711">
    <property type="entry name" value="HNH"/>
</dbReference>
<reference evidence="2 3" key="1">
    <citation type="submission" date="2019-04" db="EMBL/GenBank/DDBJ databases">
        <authorList>
            <consortium name="NARMS: The National Antimicrobial Resistance Monitoring System"/>
        </authorList>
    </citation>
    <scope>NUCLEOTIDE SEQUENCE [LARGE SCALE GENOMIC DNA]</scope>
    <source>
        <strain evidence="2 3">FSIS11919500</strain>
    </source>
</reference>
<dbReference type="GO" id="GO:0008270">
    <property type="term" value="F:zinc ion binding"/>
    <property type="evidence" value="ECO:0007669"/>
    <property type="project" value="InterPro"/>
</dbReference>
<dbReference type="PANTHER" id="PTHR34047">
    <property type="entry name" value="NUCLEAR INTRON MATURASE 1, MITOCHONDRIAL-RELATED"/>
    <property type="match status" value="1"/>
</dbReference>
<dbReference type="Pfam" id="PF08388">
    <property type="entry name" value="GIIM"/>
    <property type="match status" value="1"/>
</dbReference>
<dbReference type="Proteomes" id="UP000531916">
    <property type="component" value="Unassembled WGS sequence"/>
</dbReference>
<dbReference type="InterPro" id="IPR013597">
    <property type="entry name" value="Mat_intron_G2"/>
</dbReference>
<evidence type="ECO:0000313" key="2">
    <source>
        <dbReference type="EMBL" id="EFC2249502.1"/>
    </source>
</evidence>
<dbReference type="InterPro" id="IPR030931">
    <property type="entry name" value="Group_II_RT_mat"/>
</dbReference>
<dbReference type="Pfam" id="PF00078">
    <property type="entry name" value="RVT_1"/>
    <property type="match status" value="1"/>
</dbReference>
<comment type="similarity">
    <text evidence="1">Belongs to the bacterial reverse transcriptase family.</text>
</comment>
<keyword evidence="2" id="KW-0548">Nucleotidyltransferase</keyword>
<protein>
    <submittedName>
        <fullName evidence="2">Group II intron reverse transcriptase/maturase</fullName>
        <ecNumber evidence="2">2.7.7.49</ecNumber>
    </submittedName>
</protein>
<proteinExistence type="inferred from homology"/>
<dbReference type="EC" id="2.7.7.49" evidence="2"/>
<dbReference type="CDD" id="cd01651">
    <property type="entry name" value="RT_G2_intron"/>
    <property type="match status" value="1"/>
</dbReference>
<dbReference type="Pfam" id="PF13655">
    <property type="entry name" value="RVT_N"/>
    <property type="match status" value="1"/>
</dbReference>